<dbReference type="Proteomes" id="UP001596207">
    <property type="component" value="Unassembled WGS sequence"/>
</dbReference>
<dbReference type="RefSeq" id="WP_377539333.1">
    <property type="nucleotide sequence ID" value="NZ_JBHSQQ010000672.1"/>
</dbReference>
<evidence type="ECO:0000313" key="2">
    <source>
        <dbReference type="Proteomes" id="UP001596207"/>
    </source>
</evidence>
<protein>
    <submittedName>
        <fullName evidence="1">Type IV secretory system conjugative DNA transfer family protein</fullName>
    </submittedName>
</protein>
<dbReference type="EMBL" id="JBHSQQ010000672">
    <property type="protein sequence ID" value="MFC5946357.1"/>
    <property type="molecule type" value="Genomic_DNA"/>
</dbReference>
<dbReference type="Pfam" id="PF16932">
    <property type="entry name" value="T4SS_TraI"/>
    <property type="match status" value="1"/>
</dbReference>
<evidence type="ECO:0000313" key="1">
    <source>
        <dbReference type="EMBL" id="MFC5946357.1"/>
    </source>
</evidence>
<accession>A0ABW1HY79</accession>
<sequence>IFTANFNRLTRDYTGMLRYSTLLQQGMIKAPVITQQQQTVTGDKNRLMLGDKTKFPVTIPAIKAGIPVPRLMPRSFIPKLNIRLATNSSFKNLSISCRDYQHPSCMTLL</sequence>
<feature type="non-terminal residue" evidence="1">
    <location>
        <position position="1"/>
    </location>
</feature>
<proteinExistence type="predicted"/>
<gene>
    <name evidence="1" type="ORF">ACFPZ4_33610</name>
</gene>
<organism evidence="1 2">
    <name type="scientific">Micromonospora harpali</name>
    <dbReference type="NCBI Taxonomy" id="1490225"/>
    <lineage>
        <taxon>Bacteria</taxon>
        <taxon>Bacillati</taxon>
        <taxon>Actinomycetota</taxon>
        <taxon>Actinomycetes</taxon>
        <taxon>Micromonosporales</taxon>
        <taxon>Micromonosporaceae</taxon>
        <taxon>Micromonospora</taxon>
    </lineage>
</organism>
<dbReference type="InterPro" id="IPR031618">
    <property type="entry name" value="T4SS_TraI"/>
</dbReference>
<name>A0ABW1HY79_9ACTN</name>
<keyword evidence="2" id="KW-1185">Reference proteome</keyword>
<reference evidence="2" key="1">
    <citation type="journal article" date="2019" name="Int. J. Syst. Evol. Microbiol.">
        <title>The Global Catalogue of Microorganisms (GCM) 10K type strain sequencing project: providing services to taxonomists for standard genome sequencing and annotation.</title>
        <authorList>
            <consortium name="The Broad Institute Genomics Platform"/>
            <consortium name="The Broad Institute Genome Sequencing Center for Infectious Disease"/>
            <person name="Wu L."/>
            <person name="Ma J."/>
        </authorList>
    </citation>
    <scope>NUCLEOTIDE SEQUENCE [LARGE SCALE GENOMIC DNA]</scope>
    <source>
        <strain evidence="2">CGMCC 4.7173</strain>
    </source>
</reference>
<comment type="caution">
    <text evidence="1">The sequence shown here is derived from an EMBL/GenBank/DDBJ whole genome shotgun (WGS) entry which is preliminary data.</text>
</comment>